<name>A0A1Q2CSD3_9ACTN</name>
<dbReference type="Proteomes" id="UP000188145">
    <property type="component" value="Chromosome"/>
</dbReference>
<keyword evidence="2" id="KW-1185">Reference proteome</keyword>
<accession>A0A1Q2CSD3</accession>
<dbReference type="KEGG" id="tes:BW730_17525"/>
<gene>
    <name evidence="1" type="ORF">BW730_17525</name>
</gene>
<proteinExistence type="predicted"/>
<evidence type="ECO:0008006" key="3">
    <source>
        <dbReference type="Google" id="ProtNLM"/>
    </source>
</evidence>
<evidence type="ECO:0000313" key="2">
    <source>
        <dbReference type="Proteomes" id="UP000188145"/>
    </source>
</evidence>
<dbReference type="OrthoDB" id="5540889at2"/>
<dbReference type="Pfam" id="PF13563">
    <property type="entry name" value="2_5_RNA_ligase2"/>
    <property type="match status" value="1"/>
</dbReference>
<reference evidence="2" key="1">
    <citation type="submission" date="2017-02" db="EMBL/GenBank/DDBJ databases">
        <title>Tessaracoccus aquaemaris sp. nov., isolated from the intestine of a Korean rockfish, Sebastes schlegelii, in a marine aquaculture pond.</title>
        <authorList>
            <person name="Tak E.J."/>
            <person name="Bae J.-W."/>
        </authorList>
    </citation>
    <scope>NUCLEOTIDE SEQUENCE [LARGE SCALE GENOMIC DNA]</scope>
    <source>
        <strain evidence="2">NSG39</strain>
    </source>
</reference>
<dbReference type="SUPFAM" id="SSF55144">
    <property type="entry name" value="LigT-like"/>
    <property type="match status" value="1"/>
</dbReference>
<dbReference type="RefSeq" id="WP_158522723.1">
    <property type="nucleotide sequence ID" value="NZ_CP019606.1"/>
</dbReference>
<dbReference type="EMBL" id="CP019606">
    <property type="protein sequence ID" value="AQP49029.1"/>
    <property type="molecule type" value="Genomic_DNA"/>
</dbReference>
<dbReference type="InterPro" id="IPR009097">
    <property type="entry name" value="Cyclic_Pdiesterase"/>
</dbReference>
<protein>
    <recommendedName>
        <fullName evidence="3">2'-5' RNA ligase</fullName>
    </recommendedName>
</protein>
<organism evidence="1 2">
    <name type="scientific">Tessaracoccus aquimaris</name>
    <dbReference type="NCBI Taxonomy" id="1332264"/>
    <lineage>
        <taxon>Bacteria</taxon>
        <taxon>Bacillati</taxon>
        <taxon>Actinomycetota</taxon>
        <taxon>Actinomycetes</taxon>
        <taxon>Propionibacteriales</taxon>
        <taxon>Propionibacteriaceae</taxon>
        <taxon>Tessaracoccus</taxon>
    </lineage>
</organism>
<evidence type="ECO:0000313" key="1">
    <source>
        <dbReference type="EMBL" id="AQP49029.1"/>
    </source>
</evidence>
<dbReference type="AlphaFoldDB" id="A0A1Q2CSD3"/>
<sequence length="203" mass="21329">MILVASQERDFVEWHGGCPTALVWALDLGDPALVAQVVAARARLGDVLLPRYERQPHVTIAYAGLGPHEGATPEGHLYPPESLVRDLDLLRGSGIGPLRVEVSGWDTFAMAPYLGADVPGAADLRALLLGGAEGYVPHVTLGFYAAGADAATLHERMSGWDAPSLGYDVDSLTLFSYATSDIAGPLAVVGRLSLADGTWSPAN</sequence>